<proteinExistence type="predicted"/>
<name>A0A941JQB2_9CHRO</name>
<sequence>MSANNHIFLQKPSVTELINGYCRVNVNKAIIAKLNLVNKPTSKKDILIRKILLHQKSDTMQITMTRLLLFYFNFMDIFELPEGAEIAQIYGIPLDSLQESVRFIPQIKIRFKEPEKEAKAEARRAREAELSIRVSSTIATELKDNSMTQLLPLAQKVANAFKDIKYEKGYSKYHYRDIDKNYKFSIFVVKESDAKDIIGAALSINNDTPNFDQHLIHPSIGRNFKVAEKDKLFGQIIDLPYERTKANMEFYRAELHIRGIEPIRLVNNSKKPAGAIVELKVEEKSNLSS</sequence>
<dbReference type="EMBL" id="JADQBC010000087">
    <property type="protein sequence ID" value="MBR8828778.1"/>
    <property type="molecule type" value="Genomic_DNA"/>
</dbReference>
<evidence type="ECO:0000313" key="2">
    <source>
        <dbReference type="Proteomes" id="UP000767446"/>
    </source>
</evidence>
<comment type="caution">
    <text evidence="1">The sequence shown here is derived from an EMBL/GenBank/DDBJ whole genome shotgun (WGS) entry which is preliminary data.</text>
</comment>
<protein>
    <submittedName>
        <fullName evidence="1">Uncharacterized protein</fullName>
    </submittedName>
</protein>
<gene>
    <name evidence="1" type="ORF">DSM107014_12900</name>
</gene>
<organism evidence="1 2">
    <name type="scientific">Gomphosphaeria aponina SAG 52.96 = DSM 107014</name>
    <dbReference type="NCBI Taxonomy" id="1521640"/>
    <lineage>
        <taxon>Bacteria</taxon>
        <taxon>Bacillati</taxon>
        <taxon>Cyanobacteriota</taxon>
        <taxon>Cyanophyceae</taxon>
        <taxon>Oscillatoriophycideae</taxon>
        <taxon>Chroococcales</taxon>
        <taxon>Gomphosphaeriaceae</taxon>
        <taxon>Gomphosphaeria</taxon>
    </lineage>
</organism>
<reference evidence="1" key="1">
    <citation type="submission" date="2021-02" db="EMBL/GenBank/DDBJ databases">
        <title>Metagenome analyses of Stigonema ocellatum DSM 106950, Chlorogloea purpurea SAG 13.99 and Gomphosphaeria aponina DSM 107014.</title>
        <authorList>
            <person name="Marter P."/>
            <person name="Huang S."/>
        </authorList>
    </citation>
    <scope>NUCLEOTIDE SEQUENCE</scope>
    <source>
        <strain evidence="1">JP213</strain>
    </source>
</reference>
<accession>A0A941JQB2</accession>
<dbReference type="Proteomes" id="UP000767446">
    <property type="component" value="Unassembled WGS sequence"/>
</dbReference>
<evidence type="ECO:0000313" key="1">
    <source>
        <dbReference type="EMBL" id="MBR8828778.1"/>
    </source>
</evidence>
<dbReference type="AlphaFoldDB" id="A0A941JQB2"/>